<evidence type="ECO:0000313" key="2">
    <source>
        <dbReference type="EMBL" id="AZA13808.1"/>
    </source>
</evidence>
<accession>A0A3G6JA77</accession>
<organism evidence="2 3">
    <name type="scientific">Corynebacterium choanae</name>
    <dbReference type="NCBI Taxonomy" id="1862358"/>
    <lineage>
        <taxon>Bacteria</taxon>
        <taxon>Bacillati</taxon>
        <taxon>Actinomycetota</taxon>
        <taxon>Actinomycetes</taxon>
        <taxon>Mycobacteriales</taxon>
        <taxon>Corynebacteriaceae</taxon>
        <taxon>Corynebacterium</taxon>
    </lineage>
</organism>
<feature type="transmembrane region" description="Helical" evidence="1">
    <location>
        <begin position="50"/>
        <end position="67"/>
    </location>
</feature>
<evidence type="ECO:0008006" key="4">
    <source>
        <dbReference type="Google" id="ProtNLM"/>
    </source>
</evidence>
<evidence type="ECO:0000256" key="1">
    <source>
        <dbReference type="SAM" id="Phobius"/>
    </source>
</evidence>
<dbReference type="KEGG" id="ccho:CCHOA_07080"/>
<keyword evidence="1" id="KW-0472">Membrane</keyword>
<dbReference type="OrthoDB" id="5196985at2"/>
<dbReference type="AlphaFoldDB" id="A0A3G6JA77"/>
<dbReference type="Proteomes" id="UP000269019">
    <property type="component" value="Chromosome"/>
</dbReference>
<reference evidence="2 3" key="1">
    <citation type="submission" date="2018-11" db="EMBL/GenBank/DDBJ databases">
        <authorList>
            <person name="Kleinhagauer T."/>
            <person name="Glaeser S.P."/>
            <person name="Spergser J."/>
            <person name="Ruckert C."/>
            <person name="Kaempfer P."/>
            <person name="Busse H.-J."/>
        </authorList>
    </citation>
    <scope>NUCLEOTIDE SEQUENCE [LARGE SCALE GENOMIC DNA]</scope>
    <source>
        <strain evidence="2 3">200CH</strain>
    </source>
</reference>
<sequence>MKARTKTAGAFDIRNIIGALLGLYGILLLGTWMFIDPVDTRDSMKHEIDNLWVGLVLLGVAIGFFVWTKLAPIVVATPDTTDLD</sequence>
<keyword evidence="3" id="KW-1185">Reference proteome</keyword>
<gene>
    <name evidence="2" type="ORF">CCHOA_07080</name>
</gene>
<feature type="transmembrane region" description="Helical" evidence="1">
    <location>
        <begin position="12"/>
        <end position="35"/>
    </location>
</feature>
<name>A0A3G6JA77_9CORY</name>
<proteinExistence type="predicted"/>
<protein>
    <recommendedName>
        <fullName evidence="4">Cell wall anchor protein</fullName>
    </recommendedName>
</protein>
<evidence type="ECO:0000313" key="3">
    <source>
        <dbReference type="Proteomes" id="UP000269019"/>
    </source>
</evidence>
<keyword evidence="1" id="KW-1133">Transmembrane helix</keyword>
<keyword evidence="1" id="KW-0812">Transmembrane</keyword>
<dbReference type="RefSeq" id="WP_123928382.1">
    <property type="nucleotide sequence ID" value="NZ_CP033896.1"/>
</dbReference>
<dbReference type="EMBL" id="CP033896">
    <property type="protein sequence ID" value="AZA13808.1"/>
    <property type="molecule type" value="Genomic_DNA"/>
</dbReference>